<dbReference type="InterPro" id="IPR052650">
    <property type="entry name" value="Zinc_finger_CCCH"/>
</dbReference>
<organism evidence="7 8">
    <name type="scientific">Tetracentron sinense</name>
    <name type="common">Spur-leaf</name>
    <dbReference type="NCBI Taxonomy" id="13715"/>
    <lineage>
        <taxon>Eukaryota</taxon>
        <taxon>Viridiplantae</taxon>
        <taxon>Streptophyta</taxon>
        <taxon>Embryophyta</taxon>
        <taxon>Tracheophyta</taxon>
        <taxon>Spermatophyta</taxon>
        <taxon>Magnoliopsida</taxon>
        <taxon>Trochodendrales</taxon>
        <taxon>Trochodendraceae</taxon>
        <taxon>Tetracentron</taxon>
    </lineage>
</organism>
<dbReference type="SUPFAM" id="SSF90229">
    <property type="entry name" value="CCCH zinc finger"/>
    <property type="match status" value="1"/>
</dbReference>
<proteinExistence type="predicted"/>
<gene>
    <name evidence="7" type="ORF">HHK36_001840</name>
</gene>
<dbReference type="OrthoDB" id="1935339at2759"/>
<evidence type="ECO:0000313" key="8">
    <source>
        <dbReference type="Proteomes" id="UP000655225"/>
    </source>
</evidence>
<dbReference type="EMBL" id="JABCRI010000001">
    <property type="protein sequence ID" value="KAF8413846.1"/>
    <property type="molecule type" value="Genomic_DNA"/>
</dbReference>
<protein>
    <recommendedName>
        <fullName evidence="6">C3H1-type domain-containing protein</fullName>
    </recommendedName>
</protein>
<feature type="compositionally biased region" description="Basic and acidic residues" evidence="5">
    <location>
        <begin position="61"/>
        <end position="79"/>
    </location>
</feature>
<dbReference type="InterPro" id="IPR057031">
    <property type="entry name" value="SFR19-like_C"/>
</dbReference>
<dbReference type="Pfam" id="PF00642">
    <property type="entry name" value="zf-CCCH"/>
    <property type="match status" value="1"/>
</dbReference>
<evidence type="ECO:0000256" key="2">
    <source>
        <dbReference type="ARBA" id="ARBA00022771"/>
    </source>
</evidence>
<sequence>MPSSSAASSEDDDMPATAESSDTGSDSEAEINTEGNDDEGIEEDEEEEEQEEEEQEDAAADEDRNDFSQDFASEAHDEDLSSGSSTPQNSEESLPSGARDIEDSGKSNSFNPLNELVATQKEVSYVKGGHSKSLISGKHLGSSEDNRFQESPVDNKDSGALPAKKAPVDVDKDHGESRSDSETHLYNNDSLEADNTKTSNANGKEVAAEALISHDSSDNEAKCILNSEEKSKQMDMESREDLKQRASSLVTPLLRPRSLSPGAELEDRSKRPAILCDFFARGWCIKGSSCRFLHQKDGVDATDLCTKGDVAVAKRGDVQVDAGLRQDTETSKLSSFPEPLVSAVENNPSLKPRFPSERVLTWEHGESQRFHEENKLLSLQRDDLSSGAQNERGSTSLVHCDFQHFPFAKDDPRLTSSFKDIGRENRRQNLCLDDYRRHASPVIKGDFSKFDIRGRGWPANPSEFQQTSSSIGEEYNRPLGNSLHYENRNPLYAVTGMSPSHHTFSWLGSSSSHNFSSLSAMTLGAQKLLESDRGYHASRSVSLPRSSSSPFSGSEPENLLLGSVPGDPTLSAGHRKSNAWEPSVPFRPSFYFAPPSISSPRSQYDPLLDSIELPGGDKSHWASPFSHGATIQNASYQQTNGDAALTGTLSPEYNAGKHSISSRLQTHGSVSDKNTYTYGTVLHLNEADTTGTSVADWQHRSSMPREEKPLGPAHVVDITKTSEMDLDCNPRHQSEGGRHKKELKADRVRHNNEMDLDRNPTHHTDLVIHNKESKALKLFRAALVDFVKELVKPSWREGHLSKDAHKTIVKKAVDKVLSTLQPHQFPSTMESMKQYLSSSRPKIAKLVEGYVDKYAKS</sequence>
<feature type="zinc finger region" description="C3H1-type" evidence="4">
    <location>
        <begin position="270"/>
        <end position="297"/>
    </location>
</feature>
<feature type="compositionally biased region" description="Low complexity" evidence="5">
    <location>
        <begin position="539"/>
        <end position="554"/>
    </location>
</feature>
<keyword evidence="3 4" id="KW-0862">Zinc</keyword>
<evidence type="ECO:0000313" key="7">
    <source>
        <dbReference type="EMBL" id="KAF8413846.1"/>
    </source>
</evidence>
<dbReference type="PANTHER" id="PTHR36886:SF3">
    <property type="entry name" value="PROTEIN FRIGIDA-ESSENTIAL 1"/>
    <property type="match status" value="1"/>
</dbReference>
<keyword evidence="2 4" id="KW-0863">Zinc-finger</keyword>
<evidence type="ECO:0000256" key="3">
    <source>
        <dbReference type="ARBA" id="ARBA00022833"/>
    </source>
</evidence>
<feature type="compositionally biased region" description="Polar residues" evidence="5">
    <location>
        <begin position="81"/>
        <end position="93"/>
    </location>
</feature>
<evidence type="ECO:0000256" key="4">
    <source>
        <dbReference type="PROSITE-ProRule" id="PRU00723"/>
    </source>
</evidence>
<dbReference type="Proteomes" id="UP000655225">
    <property type="component" value="Unassembled WGS sequence"/>
</dbReference>
<feature type="compositionally biased region" description="Acidic residues" evidence="5">
    <location>
        <begin position="25"/>
        <end position="60"/>
    </location>
</feature>
<evidence type="ECO:0000256" key="1">
    <source>
        <dbReference type="ARBA" id="ARBA00022723"/>
    </source>
</evidence>
<dbReference type="PROSITE" id="PS50103">
    <property type="entry name" value="ZF_C3H1"/>
    <property type="match status" value="1"/>
</dbReference>
<dbReference type="SMART" id="SM00356">
    <property type="entry name" value="ZnF_C3H1"/>
    <property type="match status" value="1"/>
</dbReference>
<feature type="region of interest" description="Disordered" evidence="5">
    <location>
        <begin position="539"/>
        <end position="578"/>
    </location>
</feature>
<accession>A0A834ZUR9</accession>
<dbReference type="OMA" id="DNSCYTR"/>
<reference evidence="7 8" key="1">
    <citation type="submission" date="2020-04" db="EMBL/GenBank/DDBJ databases">
        <title>Plant Genome Project.</title>
        <authorList>
            <person name="Zhang R.-G."/>
        </authorList>
    </citation>
    <scope>NUCLEOTIDE SEQUENCE [LARGE SCALE GENOMIC DNA]</scope>
    <source>
        <strain evidence="7">YNK0</strain>
        <tissue evidence="7">Leaf</tissue>
    </source>
</reference>
<dbReference type="GO" id="GO:0008270">
    <property type="term" value="F:zinc ion binding"/>
    <property type="evidence" value="ECO:0007669"/>
    <property type="project" value="UniProtKB-KW"/>
</dbReference>
<evidence type="ECO:0000256" key="5">
    <source>
        <dbReference type="SAM" id="MobiDB-lite"/>
    </source>
</evidence>
<feature type="domain" description="C3H1-type" evidence="6">
    <location>
        <begin position="270"/>
        <end position="297"/>
    </location>
</feature>
<feature type="compositionally biased region" description="Basic and acidic residues" evidence="5">
    <location>
        <begin position="141"/>
        <end position="157"/>
    </location>
</feature>
<evidence type="ECO:0000259" key="6">
    <source>
        <dbReference type="PROSITE" id="PS50103"/>
    </source>
</evidence>
<feature type="region of interest" description="Disordered" evidence="5">
    <location>
        <begin position="1"/>
        <end position="113"/>
    </location>
</feature>
<dbReference type="Gene3D" id="4.10.1000.10">
    <property type="entry name" value="Zinc finger, CCCH-type"/>
    <property type="match status" value="1"/>
</dbReference>
<feature type="region of interest" description="Disordered" evidence="5">
    <location>
        <begin position="130"/>
        <end position="200"/>
    </location>
</feature>
<dbReference type="InterPro" id="IPR036855">
    <property type="entry name" value="Znf_CCCH_sf"/>
</dbReference>
<feature type="compositionally biased region" description="Basic and acidic residues" evidence="5">
    <location>
        <begin position="166"/>
        <end position="183"/>
    </location>
</feature>
<name>A0A834ZUR9_TETSI</name>
<keyword evidence="1 4" id="KW-0479">Metal-binding</keyword>
<dbReference type="InterPro" id="IPR000571">
    <property type="entry name" value="Znf_CCCH"/>
</dbReference>
<dbReference type="PANTHER" id="PTHR36886">
    <property type="entry name" value="PROTEIN FRIGIDA-ESSENTIAL 1"/>
    <property type="match status" value="1"/>
</dbReference>
<dbReference type="AlphaFoldDB" id="A0A834ZUR9"/>
<dbReference type="Pfam" id="PF23030">
    <property type="entry name" value="SCAF11-like_C"/>
    <property type="match status" value="1"/>
</dbReference>
<comment type="caution">
    <text evidence="7">The sequence shown here is derived from an EMBL/GenBank/DDBJ whole genome shotgun (WGS) entry which is preliminary data.</text>
</comment>
<keyword evidence="8" id="KW-1185">Reference proteome</keyword>